<protein>
    <submittedName>
        <fullName evidence="1">Uncharacterized protein</fullName>
    </submittedName>
</protein>
<evidence type="ECO:0000313" key="1">
    <source>
        <dbReference type="EMBL" id="BAR58010.1"/>
    </source>
</evidence>
<accession>A0A0E3VUU3</accession>
<dbReference type="Proteomes" id="UP000063308">
    <property type="component" value="Chromosome"/>
</dbReference>
<name>A0A0E3VUU3_9BRAD</name>
<reference evidence="1 2" key="1">
    <citation type="submission" date="2014-11" db="EMBL/GenBank/DDBJ databases">
        <title>Symbiosis island explosion on the genome of extra-slow-growing strains of soybean bradyrhizobia with massive insertion sequences.</title>
        <authorList>
            <person name="Iida T."/>
            <person name="Minamisawa K."/>
        </authorList>
    </citation>
    <scope>NUCLEOTIDE SEQUENCE [LARGE SCALE GENOMIC DNA]</scope>
    <source>
        <strain evidence="1 2">NK6</strain>
    </source>
</reference>
<proteinExistence type="predicted"/>
<organism evidence="1 2">
    <name type="scientific">Bradyrhizobium diazoefficiens</name>
    <dbReference type="NCBI Taxonomy" id="1355477"/>
    <lineage>
        <taxon>Bacteria</taxon>
        <taxon>Pseudomonadati</taxon>
        <taxon>Pseudomonadota</taxon>
        <taxon>Alphaproteobacteria</taxon>
        <taxon>Hyphomicrobiales</taxon>
        <taxon>Nitrobacteraceae</taxon>
        <taxon>Bradyrhizobium</taxon>
    </lineage>
</organism>
<dbReference type="EMBL" id="AP014685">
    <property type="protein sequence ID" value="BAR58010.1"/>
    <property type="molecule type" value="Genomic_DNA"/>
</dbReference>
<sequence>MPRWQAAAWHRLDSSTSRVIKFVRFEAECWLRI</sequence>
<dbReference type="AlphaFoldDB" id="A0A0E3VUU3"/>
<evidence type="ECO:0000313" key="2">
    <source>
        <dbReference type="Proteomes" id="UP000063308"/>
    </source>
</evidence>
<gene>
    <name evidence="1" type="ORF">NK6_4845</name>
</gene>